<evidence type="ECO:0000313" key="6">
    <source>
        <dbReference type="Proteomes" id="UP000515160"/>
    </source>
</evidence>
<dbReference type="CDD" id="cd03784">
    <property type="entry name" value="GT1_Gtf-like"/>
    <property type="match status" value="1"/>
</dbReference>
<comment type="similarity">
    <text evidence="1 4">Belongs to the UDP-glycosyltransferase family.</text>
</comment>
<dbReference type="PROSITE" id="PS00375">
    <property type="entry name" value="UDPGT"/>
    <property type="match status" value="1"/>
</dbReference>
<dbReference type="CTD" id="37420"/>
<protein>
    <recommendedName>
        <fullName evidence="5">UDP-glucuronosyltransferase</fullName>
        <ecNumber evidence="5">2.4.1.17</ecNumber>
    </recommendedName>
</protein>
<keyword evidence="6" id="KW-1185">Reference proteome</keyword>
<dbReference type="InterPro" id="IPR050271">
    <property type="entry name" value="UDP-glycosyltransferase"/>
</dbReference>
<evidence type="ECO:0000256" key="3">
    <source>
        <dbReference type="ARBA" id="ARBA00022679"/>
    </source>
</evidence>
<evidence type="ECO:0000256" key="5">
    <source>
        <dbReference type="RuleBase" id="RU362059"/>
    </source>
</evidence>
<dbReference type="OrthoDB" id="5835829at2759"/>
<dbReference type="AlphaFoldDB" id="A0A6P8XFX9"/>
<dbReference type="FunFam" id="3.40.50.2000:FF:000174">
    <property type="entry name" value="UDP-glucuronosyltransferase"/>
    <property type="match status" value="1"/>
</dbReference>
<dbReference type="InterPro" id="IPR035595">
    <property type="entry name" value="UDP_glycos_trans_CS"/>
</dbReference>
<feature type="signal peptide" evidence="5">
    <location>
        <begin position="1"/>
        <end position="25"/>
    </location>
</feature>
<dbReference type="PANTHER" id="PTHR48043:SF60">
    <property type="entry name" value="UDP-GLUCURONOSYLTRANSFERASE"/>
    <property type="match status" value="1"/>
</dbReference>
<evidence type="ECO:0000256" key="2">
    <source>
        <dbReference type="ARBA" id="ARBA00022676"/>
    </source>
</evidence>
<keyword evidence="3 4" id="KW-0808">Transferase</keyword>
<evidence type="ECO:0000313" key="7">
    <source>
        <dbReference type="RefSeq" id="XP_034110395.1"/>
    </source>
</evidence>
<dbReference type="PANTHER" id="PTHR48043">
    <property type="entry name" value="EG:EG0003.4 PROTEIN-RELATED"/>
    <property type="match status" value="1"/>
</dbReference>
<comment type="catalytic activity">
    <reaction evidence="5">
        <text>glucuronate acceptor + UDP-alpha-D-glucuronate = acceptor beta-D-glucuronoside + UDP + H(+)</text>
        <dbReference type="Rhea" id="RHEA:21032"/>
        <dbReference type="ChEBI" id="CHEBI:15378"/>
        <dbReference type="ChEBI" id="CHEBI:58052"/>
        <dbReference type="ChEBI" id="CHEBI:58223"/>
        <dbReference type="ChEBI" id="CHEBI:132367"/>
        <dbReference type="ChEBI" id="CHEBI:132368"/>
        <dbReference type="EC" id="2.4.1.17"/>
    </reaction>
</comment>
<dbReference type="SUPFAM" id="SSF53756">
    <property type="entry name" value="UDP-Glycosyltransferase/glycogen phosphorylase"/>
    <property type="match status" value="1"/>
</dbReference>
<keyword evidence="5" id="KW-0472">Membrane</keyword>
<sequence>MQLKSAWKVLLLGLVALQHLELAAGSRILAAFFFPGKSHFMMTNAMVRELVKRGHEVTFLTPFSLAKENLGDNYKEILIPQYDFWPTLLKMTQAKSVLAMTNVSTLTFIRMCYVMGLESTEFAFEQPEVLNLIDAKDKVDKYDLLLAEQFFNEGALFLGHLYQIPIVTIATFGFANYLSPLVGVMTPWSHVPHGWKPYTPHMSLLERIDSVYTCALEDIVRTIWHYPQQDALLQKHFAHKFDSVPSIKQLERNISAFLLNTYMPLEAPRPVSFNMIQVGGLHIQKPKALPADMQKFLDESKHGVIYFSLGSQVRSADLPPEKLKIFLDVFGSLKQRILWKFEDEKLPNLPANVMVKSWMPQNDILAHPNVKVFIAHGGLFGTQEAVYHGVPVLGMPVYADQYLNIKKGQAAGFALGVDYRTVTEQELRHSLTELLENPKYMDNMKRASKIFRNRPLDAMDEAMFWIDYVIEHRGAPHLVSPGLDLPWYKFYLLDIIGLALAAILLPILGLLLFCRKRKSSAVKSAKTKVKRN</sequence>
<feature type="chain" id="PRO_5028520451" description="UDP-glucuronosyltransferase" evidence="5">
    <location>
        <begin position="26"/>
        <end position="532"/>
    </location>
</feature>
<dbReference type="InterPro" id="IPR002213">
    <property type="entry name" value="UDP_glucos_trans"/>
</dbReference>
<dbReference type="FunFam" id="3.40.50.2000:FF:000050">
    <property type="entry name" value="UDP-glucuronosyltransferase"/>
    <property type="match status" value="1"/>
</dbReference>
<keyword evidence="2 4" id="KW-0328">Glycosyltransferase</keyword>
<evidence type="ECO:0000256" key="1">
    <source>
        <dbReference type="ARBA" id="ARBA00009995"/>
    </source>
</evidence>
<keyword evidence="5" id="KW-0732">Signal</keyword>
<keyword evidence="5" id="KW-1133">Transmembrane helix</keyword>
<keyword evidence="5" id="KW-0812">Transmembrane</keyword>
<proteinExistence type="inferred from homology"/>
<dbReference type="GO" id="GO:0015020">
    <property type="term" value="F:glucuronosyltransferase activity"/>
    <property type="evidence" value="ECO:0007669"/>
    <property type="project" value="UniProtKB-EC"/>
</dbReference>
<dbReference type="GeneID" id="117571994"/>
<organism evidence="6 7">
    <name type="scientific">Drosophila albomicans</name>
    <name type="common">Fruit fly</name>
    <dbReference type="NCBI Taxonomy" id="7291"/>
    <lineage>
        <taxon>Eukaryota</taxon>
        <taxon>Metazoa</taxon>
        <taxon>Ecdysozoa</taxon>
        <taxon>Arthropoda</taxon>
        <taxon>Hexapoda</taxon>
        <taxon>Insecta</taxon>
        <taxon>Pterygota</taxon>
        <taxon>Neoptera</taxon>
        <taxon>Endopterygota</taxon>
        <taxon>Diptera</taxon>
        <taxon>Brachycera</taxon>
        <taxon>Muscomorpha</taxon>
        <taxon>Ephydroidea</taxon>
        <taxon>Drosophilidae</taxon>
        <taxon>Drosophila</taxon>
    </lineage>
</organism>
<reference evidence="7" key="1">
    <citation type="submission" date="2025-08" db="UniProtKB">
        <authorList>
            <consortium name="RefSeq"/>
        </authorList>
    </citation>
    <scope>IDENTIFICATION</scope>
    <source>
        <strain evidence="7">15112-1751.03</strain>
        <tissue evidence="7">Whole Adult</tissue>
    </source>
</reference>
<dbReference type="Pfam" id="PF00201">
    <property type="entry name" value="UDPGT"/>
    <property type="match status" value="1"/>
</dbReference>
<gene>
    <name evidence="7" type="primary">LOC117571994</name>
</gene>
<comment type="subcellular location">
    <subcellularLocation>
        <location evidence="5">Membrane</location>
        <topology evidence="5">Single-pass membrane protein</topology>
    </subcellularLocation>
</comment>
<dbReference type="Gene3D" id="3.40.50.2000">
    <property type="entry name" value="Glycogen Phosphorylase B"/>
    <property type="match status" value="2"/>
</dbReference>
<evidence type="ECO:0000256" key="4">
    <source>
        <dbReference type="RuleBase" id="RU003718"/>
    </source>
</evidence>
<feature type="transmembrane region" description="Helical" evidence="5">
    <location>
        <begin position="490"/>
        <end position="514"/>
    </location>
</feature>
<dbReference type="Proteomes" id="UP000515160">
    <property type="component" value="Chromosome 3"/>
</dbReference>
<dbReference type="EC" id="2.4.1.17" evidence="5"/>
<dbReference type="RefSeq" id="XP_034110395.1">
    <property type="nucleotide sequence ID" value="XM_034254504.2"/>
</dbReference>
<accession>A0A6P8XFX9</accession>
<name>A0A6P8XFX9_DROAB</name>
<dbReference type="GO" id="GO:0016020">
    <property type="term" value="C:membrane"/>
    <property type="evidence" value="ECO:0007669"/>
    <property type="project" value="UniProtKB-SubCell"/>
</dbReference>